<proteinExistence type="predicted"/>
<dbReference type="AlphaFoldDB" id="A0AA43M9R6"/>
<dbReference type="Gene3D" id="3.90.550.10">
    <property type="entry name" value="Spore Coat Polysaccharide Biosynthesis Protein SpsA, Chain A"/>
    <property type="match status" value="1"/>
</dbReference>
<dbReference type="RefSeq" id="WP_280757024.1">
    <property type="nucleotide sequence ID" value="NZ_JARXYA010000014.1"/>
</dbReference>
<evidence type="ECO:0000313" key="3">
    <source>
        <dbReference type="Proteomes" id="UP001161160"/>
    </source>
</evidence>
<feature type="domain" description="Glycosyltransferase 2-like" evidence="1">
    <location>
        <begin position="29"/>
        <end position="147"/>
    </location>
</feature>
<dbReference type="SUPFAM" id="SSF53448">
    <property type="entry name" value="Nucleotide-diphospho-sugar transferases"/>
    <property type="match status" value="1"/>
</dbReference>
<sequence>MGPSTKLNPITTKNSVSILHSGKFSPQISILMPVRNCENFIVDAIESVLGQAGVVAEIIISDDASTDLTYQIALETVQRWIQQKGSVHTILMRRGEHRLRRLHFQLLNEAANCDVVFEAHGDDIQHPLRARRILDIFERDPDACLVYVDRYLINELGQCVEKKLENFSSAEIIPIPINYFFIEDTELIGAAMARKSSKLACFTTAIADLSAVGHDRIYGFRGALSGNCYFIKAPLYSRRIHANNLHQQNYHEPRESNGDFGRNLIRISFFTAMQSDLEMALEMHLVNQDQFIELNNVIILNLRKCSDWLLTAFKQLTELGYIIHWKKT</sequence>
<dbReference type="EMBL" id="JARXYA010000014">
    <property type="protein sequence ID" value="MDH6504781.1"/>
    <property type="molecule type" value="Genomic_DNA"/>
</dbReference>
<gene>
    <name evidence="2" type="ORF">M2127_002110</name>
</gene>
<keyword evidence="3" id="KW-1185">Reference proteome</keyword>
<evidence type="ECO:0000259" key="1">
    <source>
        <dbReference type="Pfam" id="PF00535"/>
    </source>
</evidence>
<dbReference type="InterPro" id="IPR029044">
    <property type="entry name" value="Nucleotide-diphossugar_trans"/>
</dbReference>
<reference evidence="2" key="1">
    <citation type="submission" date="2023-04" db="EMBL/GenBank/DDBJ databases">
        <title>Genome Encyclopedia of Bacteria and Archaea VI: Functional Genomics of Type Strains.</title>
        <authorList>
            <person name="Whitman W."/>
        </authorList>
    </citation>
    <scope>NUCLEOTIDE SEQUENCE</scope>
    <source>
        <strain evidence="2">Enz.4-51</strain>
    </source>
</reference>
<organism evidence="2 3">
    <name type="scientific">Polynucleobacter sphagniphilus</name>
    <dbReference type="NCBI Taxonomy" id="1743169"/>
    <lineage>
        <taxon>Bacteria</taxon>
        <taxon>Pseudomonadati</taxon>
        <taxon>Pseudomonadota</taxon>
        <taxon>Betaproteobacteria</taxon>
        <taxon>Burkholderiales</taxon>
        <taxon>Burkholderiaceae</taxon>
        <taxon>Polynucleobacter</taxon>
    </lineage>
</organism>
<evidence type="ECO:0000313" key="2">
    <source>
        <dbReference type="EMBL" id="MDH6504781.1"/>
    </source>
</evidence>
<dbReference type="Pfam" id="PF00535">
    <property type="entry name" value="Glycos_transf_2"/>
    <property type="match status" value="1"/>
</dbReference>
<dbReference type="PANTHER" id="PTHR43685:SF2">
    <property type="entry name" value="GLYCOSYLTRANSFERASE 2-LIKE DOMAIN-CONTAINING PROTEIN"/>
    <property type="match status" value="1"/>
</dbReference>
<name>A0AA43M9R6_9BURK</name>
<comment type="caution">
    <text evidence="2">The sequence shown here is derived from an EMBL/GenBank/DDBJ whole genome shotgun (WGS) entry which is preliminary data.</text>
</comment>
<dbReference type="InterPro" id="IPR050834">
    <property type="entry name" value="Glycosyltransf_2"/>
</dbReference>
<accession>A0AA43M9R6</accession>
<dbReference type="Proteomes" id="UP001161160">
    <property type="component" value="Unassembled WGS sequence"/>
</dbReference>
<dbReference type="InterPro" id="IPR001173">
    <property type="entry name" value="Glyco_trans_2-like"/>
</dbReference>
<protein>
    <submittedName>
        <fullName evidence="2">Glycosyltransferase involved in cell wall biosynthesis</fullName>
    </submittedName>
</protein>
<dbReference type="PANTHER" id="PTHR43685">
    <property type="entry name" value="GLYCOSYLTRANSFERASE"/>
    <property type="match status" value="1"/>
</dbReference>